<dbReference type="PANTHER" id="PTHR46128:SF223">
    <property type="entry name" value="PENTACOTRIPEPTIDE-REPEAT REGION OF PRORP DOMAIN-CONTAINING PROTEIN"/>
    <property type="match status" value="1"/>
</dbReference>
<comment type="caution">
    <text evidence="4">The sequence shown here is derived from an EMBL/GenBank/DDBJ whole genome shotgun (WGS) entry which is preliminary data.</text>
</comment>
<feature type="repeat" description="PPR" evidence="3">
    <location>
        <begin position="190"/>
        <end position="224"/>
    </location>
</feature>
<feature type="repeat" description="PPR" evidence="3">
    <location>
        <begin position="366"/>
        <end position="400"/>
    </location>
</feature>
<feature type="repeat" description="PPR" evidence="3">
    <location>
        <begin position="401"/>
        <end position="436"/>
    </location>
</feature>
<organism evidence="4 5">
    <name type="scientific">Iris pallida</name>
    <name type="common">Sweet iris</name>
    <dbReference type="NCBI Taxonomy" id="29817"/>
    <lineage>
        <taxon>Eukaryota</taxon>
        <taxon>Viridiplantae</taxon>
        <taxon>Streptophyta</taxon>
        <taxon>Embryophyta</taxon>
        <taxon>Tracheophyta</taxon>
        <taxon>Spermatophyta</taxon>
        <taxon>Magnoliopsida</taxon>
        <taxon>Liliopsida</taxon>
        <taxon>Asparagales</taxon>
        <taxon>Iridaceae</taxon>
        <taxon>Iridoideae</taxon>
        <taxon>Irideae</taxon>
        <taxon>Iris</taxon>
    </lineage>
</organism>
<dbReference type="Pfam" id="PF13041">
    <property type="entry name" value="PPR_2"/>
    <property type="match status" value="3"/>
</dbReference>
<reference evidence="4" key="1">
    <citation type="journal article" date="2023" name="GigaByte">
        <title>Genome assembly of the bearded iris, Iris pallida Lam.</title>
        <authorList>
            <person name="Bruccoleri R.E."/>
            <person name="Oakeley E.J."/>
            <person name="Faust A.M.E."/>
            <person name="Altorfer M."/>
            <person name="Dessus-Babus S."/>
            <person name="Burckhardt D."/>
            <person name="Oertli M."/>
            <person name="Naumann U."/>
            <person name="Petersen F."/>
            <person name="Wong J."/>
        </authorList>
    </citation>
    <scope>NUCLEOTIDE SEQUENCE</scope>
    <source>
        <strain evidence="4">GSM-AAB239-AS_SAM_17_03QT</strain>
    </source>
</reference>
<evidence type="ECO:0000256" key="3">
    <source>
        <dbReference type="PROSITE-ProRule" id="PRU00708"/>
    </source>
</evidence>
<dbReference type="InterPro" id="IPR011990">
    <property type="entry name" value="TPR-like_helical_dom_sf"/>
</dbReference>
<evidence type="ECO:0000313" key="4">
    <source>
        <dbReference type="EMBL" id="KAJ6794422.1"/>
    </source>
</evidence>
<dbReference type="Pfam" id="PF01535">
    <property type="entry name" value="PPR"/>
    <property type="match status" value="2"/>
</dbReference>
<protein>
    <submittedName>
        <fullName evidence="4">Pentatricopeptide repeat-containing protein, mitochondrial</fullName>
    </submittedName>
</protein>
<evidence type="ECO:0000313" key="5">
    <source>
        <dbReference type="Proteomes" id="UP001140949"/>
    </source>
</evidence>
<dbReference type="Gene3D" id="1.25.40.10">
    <property type="entry name" value="Tetratricopeptide repeat domain"/>
    <property type="match status" value="4"/>
</dbReference>
<dbReference type="Proteomes" id="UP001140949">
    <property type="component" value="Unassembled WGS sequence"/>
</dbReference>
<dbReference type="PROSITE" id="PS51375">
    <property type="entry name" value="PPR"/>
    <property type="match status" value="8"/>
</dbReference>
<comment type="similarity">
    <text evidence="1">Belongs to the PPR family. P subfamily.</text>
</comment>
<name>A0AAX6DRH9_IRIPA</name>
<sequence>MGPVHYLLHRFPKSICRIYGQSIGLSSSFHSSSSNQILYKDPIFMRDQHAFYQISPKMGLHSSFIRLEEVQFSAEAAGSGASQIPEEAERIPEEAERICSVLSSGPNSGIASVLDGAGVRVTPELVEEVLKRLGNAGMLALGFFRWAEKKEGFKYNTQGFHHLIEALGKIKQFKLVWGLVDSMKQKGLLRKDTFGLITRRYARARKIREAISSFEKMEEFGLKPELADYNSLIDTITKAKHVERAQIIFDDMKRKRNFSPDIKTYSILLEGWGNNRNLGKVKEVFTEMVDEGFNPDVVTYGILINCFCKLGKCDEALNIFREMEASGCKASPHIYCTLINGFGSAKRLDEALKYFKLSKASGYAPELPTYNAVVGAYCWVLQFEDAFRVVEEMKRYGIGPNARTYDIILQHLVKAGKKEEAYRLFQRMGKEGGCEPQLNTYTMMVSMLCNGERVDLALKVWKEMSTKGVLPCMHMFSALINGLCFENRLDDACKYFQEMLDKGIRPPGQLFSNLKSALLDGGKNELAFQMGSKLDRLRKTPLYG</sequence>
<keyword evidence="2" id="KW-0677">Repeat</keyword>
<feature type="repeat" description="PPR" evidence="3">
    <location>
        <begin position="261"/>
        <end position="295"/>
    </location>
</feature>
<gene>
    <name evidence="4" type="ORF">M6B38_232490</name>
</gene>
<dbReference type="EMBL" id="JANAVB010042419">
    <property type="protein sequence ID" value="KAJ6794422.1"/>
    <property type="molecule type" value="Genomic_DNA"/>
</dbReference>
<dbReference type="Pfam" id="PF12854">
    <property type="entry name" value="PPR_1"/>
    <property type="match status" value="1"/>
</dbReference>
<dbReference type="AlphaFoldDB" id="A0AAX6DRH9"/>
<proteinExistence type="inferred from homology"/>
<accession>A0AAX6DRH9</accession>
<evidence type="ECO:0000256" key="2">
    <source>
        <dbReference type="ARBA" id="ARBA00022737"/>
    </source>
</evidence>
<dbReference type="SUPFAM" id="SSF81901">
    <property type="entry name" value="HCP-like"/>
    <property type="match status" value="1"/>
</dbReference>
<dbReference type="NCBIfam" id="TIGR00756">
    <property type="entry name" value="PPR"/>
    <property type="match status" value="7"/>
</dbReference>
<dbReference type="InterPro" id="IPR050872">
    <property type="entry name" value="PPR_P_subfamily"/>
</dbReference>
<reference evidence="4" key="2">
    <citation type="submission" date="2023-04" db="EMBL/GenBank/DDBJ databases">
        <authorList>
            <person name="Bruccoleri R.E."/>
            <person name="Oakeley E.J."/>
            <person name="Faust A.-M."/>
            <person name="Dessus-Babus S."/>
            <person name="Altorfer M."/>
            <person name="Burckhardt D."/>
            <person name="Oertli M."/>
            <person name="Naumann U."/>
            <person name="Petersen F."/>
            <person name="Wong J."/>
        </authorList>
    </citation>
    <scope>NUCLEOTIDE SEQUENCE</scope>
    <source>
        <strain evidence="4">GSM-AAB239-AS_SAM_17_03QT</strain>
        <tissue evidence="4">Leaf</tissue>
    </source>
</reference>
<dbReference type="InterPro" id="IPR002885">
    <property type="entry name" value="PPR_rpt"/>
</dbReference>
<feature type="repeat" description="PPR" evidence="3">
    <location>
        <begin position="331"/>
        <end position="365"/>
    </location>
</feature>
<feature type="repeat" description="PPR" evidence="3">
    <location>
        <begin position="472"/>
        <end position="506"/>
    </location>
</feature>
<keyword evidence="5" id="KW-1185">Reference proteome</keyword>
<evidence type="ECO:0000256" key="1">
    <source>
        <dbReference type="ARBA" id="ARBA00007626"/>
    </source>
</evidence>
<feature type="repeat" description="PPR" evidence="3">
    <location>
        <begin position="437"/>
        <end position="471"/>
    </location>
</feature>
<feature type="repeat" description="PPR" evidence="3">
    <location>
        <begin position="296"/>
        <end position="330"/>
    </location>
</feature>
<dbReference type="PANTHER" id="PTHR46128">
    <property type="entry name" value="MITOCHONDRIAL GROUP I INTRON SPLICING FACTOR CCM1"/>
    <property type="match status" value="1"/>
</dbReference>